<evidence type="ECO:0000313" key="6">
    <source>
        <dbReference type="Proteomes" id="UP000067625"/>
    </source>
</evidence>
<name>A0A0M5JMH4_9BACI</name>
<dbReference type="Gene3D" id="1.10.10.10">
    <property type="entry name" value="Winged helix-like DNA-binding domain superfamily/Winged helix DNA-binding domain"/>
    <property type="match status" value="1"/>
</dbReference>
<dbReference type="Proteomes" id="UP000067625">
    <property type="component" value="Chromosome"/>
</dbReference>
<dbReference type="InterPro" id="IPR036388">
    <property type="entry name" value="WH-like_DNA-bd_sf"/>
</dbReference>
<dbReference type="Pfam" id="PF01638">
    <property type="entry name" value="HxlR"/>
    <property type="match status" value="1"/>
</dbReference>
<evidence type="ECO:0000256" key="1">
    <source>
        <dbReference type="ARBA" id="ARBA00023015"/>
    </source>
</evidence>
<dbReference type="GO" id="GO:0003677">
    <property type="term" value="F:DNA binding"/>
    <property type="evidence" value="ECO:0007669"/>
    <property type="project" value="UniProtKB-KW"/>
</dbReference>
<protein>
    <submittedName>
        <fullName evidence="5">ArsR family transcriptional regulator</fullName>
    </submittedName>
</protein>
<evidence type="ECO:0000256" key="2">
    <source>
        <dbReference type="ARBA" id="ARBA00023125"/>
    </source>
</evidence>
<keyword evidence="2" id="KW-0238">DNA-binding</keyword>
<dbReference type="EMBL" id="CP012600">
    <property type="protein sequence ID" value="ALC83777.1"/>
    <property type="molecule type" value="Genomic_DNA"/>
</dbReference>
<dbReference type="PANTHER" id="PTHR33204:SF33">
    <property type="entry name" value="TRANSCRIPTIONAL REGULATOR, MARR FAMILY"/>
    <property type="match status" value="1"/>
</dbReference>
<proteinExistence type="predicted"/>
<reference evidence="5 6" key="2">
    <citation type="journal article" date="2016" name="Int. J. Syst. Evol. Microbiol.">
        <title>Bacillus gobiensis sp. nov., isolated from a soil sample.</title>
        <authorList>
            <person name="Liu B."/>
            <person name="Liu G.H."/>
            <person name="Cetin S."/>
            <person name="Schumann P."/>
            <person name="Pan Z.Z."/>
            <person name="Chen Q.Q."/>
        </authorList>
    </citation>
    <scope>NUCLEOTIDE SEQUENCE [LARGE SCALE GENOMIC DNA]</scope>
    <source>
        <strain evidence="5 6">FJAT-4402</strain>
    </source>
</reference>
<gene>
    <name evidence="5" type="ORF">AM592_21335</name>
</gene>
<evidence type="ECO:0000259" key="4">
    <source>
        <dbReference type="PROSITE" id="PS51118"/>
    </source>
</evidence>
<keyword evidence="6" id="KW-1185">Reference proteome</keyword>
<sequence length="128" mass="14837">MRNRKAGYGPCENGCPVETTLDVIGGKWKGVILYHLMEGTKRFNEFKRLMPGITQRMLTLQLRELENDGVLSRKVYPEVPPKVEYSLTEFGWTLQPIIKHMYEWGKAFEEELSVKSDVVASNEKWTNK</sequence>
<accession>A0A0M5JMH4</accession>
<dbReference type="InterPro" id="IPR002577">
    <property type="entry name" value="HTH_HxlR"/>
</dbReference>
<organism evidence="5 6">
    <name type="scientific">Bacillus gobiensis</name>
    <dbReference type="NCBI Taxonomy" id="1441095"/>
    <lineage>
        <taxon>Bacteria</taxon>
        <taxon>Bacillati</taxon>
        <taxon>Bacillota</taxon>
        <taxon>Bacilli</taxon>
        <taxon>Bacillales</taxon>
        <taxon>Bacillaceae</taxon>
        <taxon>Bacillus</taxon>
    </lineage>
</organism>
<dbReference type="PROSITE" id="PS51118">
    <property type="entry name" value="HTH_HXLR"/>
    <property type="match status" value="1"/>
</dbReference>
<evidence type="ECO:0000313" key="5">
    <source>
        <dbReference type="EMBL" id="ALC83777.1"/>
    </source>
</evidence>
<feature type="domain" description="HTH hxlR-type" evidence="4">
    <location>
        <begin position="15"/>
        <end position="113"/>
    </location>
</feature>
<dbReference type="AlphaFoldDB" id="A0A0M5JMH4"/>
<dbReference type="RefSeq" id="WP_053605649.1">
    <property type="nucleotide sequence ID" value="NZ_CP012600.1"/>
</dbReference>
<reference evidence="6" key="1">
    <citation type="submission" date="2015-08" db="EMBL/GenBank/DDBJ databases">
        <title>Genome sequencing project for genomic taxonomy and phylogenomics of Bacillus-like bacteria.</title>
        <authorList>
            <person name="Liu B."/>
            <person name="Wang J."/>
            <person name="Zhu Y."/>
            <person name="Liu G."/>
            <person name="Chen Q."/>
            <person name="Chen Z."/>
            <person name="Lan J."/>
            <person name="Che J."/>
            <person name="Ge C."/>
            <person name="Shi H."/>
            <person name="Pan Z."/>
            <person name="Liu X."/>
        </authorList>
    </citation>
    <scope>NUCLEOTIDE SEQUENCE [LARGE SCALE GENOMIC DNA]</scope>
    <source>
        <strain evidence="6">FJAT-4402</strain>
    </source>
</reference>
<dbReference type="PATRIC" id="fig|1441095.3.peg.4725"/>
<evidence type="ECO:0000256" key="3">
    <source>
        <dbReference type="ARBA" id="ARBA00023163"/>
    </source>
</evidence>
<dbReference type="InterPro" id="IPR036390">
    <property type="entry name" value="WH_DNA-bd_sf"/>
</dbReference>
<dbReference type="PANTHER" id="PTHR33204">
    <property type="entry name" value="TRANSCRIPTIONAL REGULATOR, MARR FAMILY"/>
    <property type="match status" value="1"/>
</dbReference>
<dbReference type="SUPFAM" id="SSF46785">
    <property type="entry name" value="Winged helix' DNA-binding domain"/>
    <property type="match status" value="1"/>
</dbReference>
<keyword evidence="3" id="KW-0804">Transcription</keyword>
<keyword evidence="1" id="KW-0805">Transcription regulation</keyword>
<dbReference type="OrthoDB" id="9791143at2"/>